<keyword evidence="2" id="KW-0503">Monooxygenase</keyword>
<comment type="caution">
    <text evidence="2">The sequence shown here is derived from an EMBL/GenBank/DDBJ whole genome shotgun (WGS) entry which is preliminary data.</text>
</comment>
<dbReference type="Gene3D" id="3.50.50.60">
    <property type="entry name" value="FAD/NAD(P)-binding domain"/>
    <property type="match status" value="2"/>
</dbReference>
<evidence type="ECO:0000313" key="3">
    <source>
        <dbReference type="Proteomes" id="UP000299102"/>
    </source>
</evidence>
<evidence type="ECO:0000259" key="1">
    <source>
        <dbReference type="Pfam" id="PF25413"/>
    </source>
</evidence>
<dbReference type="GO" id="GO:0004497">
    <property type="term" value="F:monooxygenase activity"/>
    <property type="evidence" value="ECO:0007669"/>
    <property type="project" value="UniProtKB-KW"/>
</dbReference>
<dbReference type="InterPro" id="IPR036188">
    <property type="entry name" value="FAD/NAD-bd_sf"/>
</dbReference>
<evidence type="ECO:0000313" key="2">
    <source>
        <dbReference type="EMBL" id="GBP95716.1"/>
    </source>
</evidence>
<sequence length="239" mass="27542">MDHTRAGSSRGSSVEATQVSYAHVAELFEYFIYAITMKHILALYREMCRALNLRPNRLPDFYPILKVVVEKRDRMSRHNVLHLWPFVVEDLISLGAKRYFPRFCSGPIDHISIRQLQYMLLKVALLLGVEFFEGVAFEELLEPTISADGEMSKLLSVENVDNKALLEFARDAARYAVNYKLPLNDFALNHYLEPDCALFDFTTFYAAENACVTHRLMEWKRDRSFYALARTLGSGGTRQ</sequence>
<protein>
    <submittedName>
        <fullName evidence="2">[F-actin]-monooxygenase Mical</fullName>
    </submittedName>
</protein>
<keyword evidence="2" id="KW-0560">Oxidoreductase</keyword>
<dbReference type="AlphaFoldDB" id="A0A4C2A4W5"/>
<proteinExistence type="predicted"/>
<dbReference type="EMBL" id="BGZK01002671">
    <property type="protein sequence ID" value="GBP95716.1"/>
    <property type="molecule type" value="Genomic_DNA"/>
</dbReference>
<organism evidence="2 3">
    <name type="scientific">Eumeta variegata</name>
    <name type="common">Bagworm moth</name>
    <name type="synonym">Eumeta japonica</name>
    <dbReference type="NCBI Taxonomy" id="151549"/>
    <lineage>
        <taxon>Eukaryota</taxon>
        <taxon>Metazoa</taxon>
        <taxon>Ecdysozoa</taxon>
        <taxon>Arthropoda</taxon>
        <taxon>Hexapoda</taxon>
        <taxon>Insecta</taxon>
        <taxon>Pterygota</taxon>
        <taxon>Neoptera</taxon>
        <taxon>Endopterygota</taxon>
        <taxon>Lepidoptera</taxon>
        <taxon>Glossata</taxon>
        <taxon>Ditrysia</taxon>
        <taxon>Tineoidea</taxon>
        <taxon>Psychidae</taxon>
        <taxon>Oiketicinae</taxon>
        <taxon>Eumeta</taxon>
    </lineage>
</organism>
<accession>A0A4C2A4W5</accession>
<reference evidence="2 3" key="1">
    <citation type="journal article" date="2019" name="Commun. Biol.">
        <title>The bagworm genome reveals a unique fibroin gene that provides high tensile strength.</title>
        <authorList>
            <person name="Kono N."/>
            <person name="Nakamura H."/>
            <person name="Ohtoshi R."/>
            <person name="Tomita M."/>
            <person name="Numata K."/>
            <person name="Arakawa K."/>
        </authorList>
    </citation>
    <scope>NUCLEOTIDE SEQUENCE [LARGE SCALE GENOMIC DNA]</scope>
</reference>
<keyword evidence="3" id="KW-1185">Reference proteome</keyword>
<dbReference type="STRING" id="151549.A0A4C2A4W5"/>
<dbReference type="Pfam" id="PF25413">
    <property type="entry name" value="Rossman_Mical"/>
    <property type="match status" value="1"/>
</dbReference>
<dbReference type="OrthoDB" id="20799at2759"/>
<feature type="domain" description="[F-actin]-monooxygenase MICAL1-3-like Rossman" evidence="1">
    <location>
        <begin position="150"/>
        <end position="200"/>
    </location>
</feature>
<gene>
    <name evidence="2" type="primary">Mical</name>
    <name evidence="2" type="ORF">EVAR_70144_1</name>
</gene>
<dbReference type="Proteomes" id="UP000299102">
    <property type="component" value="Unassembled WGS sequence"/>
</dbReference>
<name>A0A4C2A4W5_EUMVA</name>
<dbReference type="InterPro" id="IPR057494">
    <property type="entry name" value="Rossman_Mical"/>
</dbReference>